<organism evidence="1 2">
    <name type="scientific">Parastrongyloides trichosuri</name>
    <name type="common">Possum-specific nematode worm</name>
    <dbReference type="NCBI Taxonomy" id="131310"/>
    <lineage>
        <taxon>Eukaryota</taxon>
        <taxon>Metazoa</taxon>
        <taxon>Ecdysozoa</taxon>
        <taxon>Nematoda</taxon>
        <taxon>Chromadorea</taxon>
        <taxon>Rhabditida</taxon>
        <taxon>Tylenchina</taxon>
        <taxon>Panagrolaimomorpha</taxon>
        <taxon>Strongyloidoidea</taxon>
        <taxon>Strongyloididae</taxon>
        <taxon>Parastrongyloides</taxon>
    </lineage>
</organism>
<dbReference type="AlphaFoldDB" id="A0A0N4ZKQ8"/>
<protein>
    <submittedName>
        <fullName evidence="2">Conserved domain protein</fullName>
    </submittedName>
</protein>
<evidence type="ECO:0000313" key="1">
    <source>
        <dbReference type="Proteomes" id="UP000038045"/>
    </source>
</evidence>
<name>A0A0N4ZKQ8_PARTI</name>
<dbReference type="Proteomes" id="UP000038045">
    <property type="component" value="Unplaced"/>
</dbReference>
<accession>A0A0N4ZKQ8</accession>
<keyword evidence="1" id="KW-1185">Reference proteome</keyword>
<sequence>MACVEDYFQYDVEENRYGYFVSYNINEKEQEFFGDVLNELKKCKPLKKEAIFQVRKNIEVNEQNDLVPSVPES</sequence>
<evidence type="ECO:0000313" key="2">
    <source>
        <dbReference type="WBParaSite" id="PTRK_0000869200.1"/>
    </source>
</evidence>
<proteinExistence type="predicted"/>
<reference evidence="2" key="1">
    <citation type="submission" date="2017-02" db="UniProtKB">
        <authorList>
            <consortium name="WormBaseParasite"/>
        </authorList>
    </citation>
    <scope>IDENTIFICATION</scope>
</reference>
<dbReference type="WBParaSite" id="PTRK_0000869200.1">
    <property type="protein sequence ID" value="PTRK_0000869200.1"/>
    <property type="gene ID" value="PTRK_0000869200"/>
</dbReference>